<sequence>MELLKYILISIPMISSMTCGIILMVVFYKNLSVTEIPILKTLGGYYLALIALWITDNLTQKLLGSRIFLLPVLSLFITLSQVCFYHFICYIIPVKKKFNYLQYQMIFVVFVLSYAFIYALFQANGYQELDIQTFCVQYLSIYITLNTGVYTLLCWRRVYRYHQAKNKRKIQIKRLNWIHLILVLKSIFTLLFSLKNYSVIVQAITVFVLSFQHIILTFNMLLEKNRVKIPVAYKTNVLLSSGQIVAVDQMGTLANDVLESTFINANTRMENLLTQNDIVNYFTKDKPYVKKDFRLDTLVSHFGVNRTYVSKFINVTYNCNVSQFINCWRLKEVEHLQATSKENNIEELVVQAGFSDYRHYLRAVHSAEKRQQH</sequence>
<feature type="transmembrane region" description="Helical" evidence="1">
    <location>
        <begin position="100"/>
        <end position="121"/>
    </location>
</feature>
<evidence type="ECO:0000313" key="4">
    <source>
        <dbReference type="Proteomes" id="UP000255024"/>
    </source>
</evidence>
<reference evidence="3 4" key="1">
    <citation type="submission" date="2018-06" db="EMBL/GenBank/DDBJ databases">
        <authorList>
            <consortium name="Pathogen Informatics"/>
            <person name="Doyle S."/>
        </authorList>
    </citation>
    <scope>NUCLEOTIDE SEQUENCE [LARGE SCALE GENOMIC DNA]</scope>
    <source>
        <strain evidence="3 4">NCTC11179</strain>
    </source>
</reference>
<proteinExistence type="predicted"/>
<keyword evidence="1" id="KW-1133">Transmembrane helix</keyword>
<feature type="transmembrane region" description="Helical" evidence="1">
    <location>
        <begin position="6"/>
        <end position="26"/>
    </location>
</feature>
<keyword evidence="1" id="KW-0812">Transmembrane</keyword>
<dbReference type="PROSITE" id="PS01124">
    <property type="entry name" value="HTH_ARAC_FAMILY_2"/>
    <property type="match status" value="1"/>
</dbReference>
<feature type="transmembrane region" description="Helical" evidence="1">
    <location>
        <begin position="200"/>
        <end position="222"/>
    </location>
</feature>
<keyword evidence="1" id="KW-0472">Membrane</keyword>
<name>A0A378RHK6_MYROD</name>
<accession>A0A378RHK6</accession>
<dbReference type="GO" id="GO:0003700">
    <property type="term" value="F:DNA-binding transcription factor activity"/>
    <property type="evidence" value="ECO:0007669"/>
    <property type="project" value="InterPro"/>
</dbReference>
<keyword evidence="4" id="KW-1185">Reference proteome</keyword>
<dbReference type="RefSeq" id="WP_115089659.1">
    <property type="nucleotide sequence ID" value="NZ_CP068107.1"/>
</dbReference>
<dbReference type="InterPro" id="IPR018060">
    <property type="entry name" value="HTH_AraC"/>
</dbReference>
<dbReference type="Gene3D" id="1.10.10.60">
    <property type="entry name" value="Homeodomain-like"/>
    <property type="match status" value="1"/>
</dbReference>
<organism evidence="3 4">
    <name type="scientific">Myroides odoratus</name>
    <name type="common">Flavobacterium odoratum</name>
    <dbReference type="NCBI Taxonomy" id="256"/>
    <lineage>
        <taxon>Bacteria</taxon>
        <taxon>Pseudomonadati</taxon>
        <taxon>Bacteroidota</taxon>
        <taxon>Flavobacteriia</taxon>
        <taxon>Flavobacteriales</taxon>
        <taxon>Flavobacteriaceae</taxon>
        <taxon>Myroides</taxon>
    </lineage>
</organism>
<dbReference type="EMBL" id="UGQL01000001">
    <property type="protein sequence ID" value="STZ26526.1"/>
    <property type="molecule type" value="Genomic_DNA"/>
</dbReference>
<gene>
    <name evidence="3" type="ORF">NCTC11179_00041</name>
</gene>
<feature type="domain" description="HTH araC/xylS-type" evidence="2">
    <location>
        <begin position="276"/>
        <end position="363"/>
    </location>
</feature>
<evidence type="ECO:0000259" key="2">
    <source>
        <dbReference type="PROSITE" id="PS01124"/>
    </source>
</evidence>
<feature type="transmembrane region" description="Helical" evidence="1">
    <location>
        <begin position="136"/>
        <end position="155"/>
    </location>
</feature>
<feature type="transmembrane region" description="Helical" evidence="1">
    <location>
        <begin position="67"/>
        <end position="88"/>
    </location>
</feature>
<protein>
    <recommendedName>
        <fullName evidence="2">HTH araC/xylS-type domain-containing protein</fullName>
    </recommendedName>
</protein>
<dbReference type="Proteomes" id="UP000255024">
    <property type="component" value="Unassembled WGS sequence"/>
</dbReference>
<feature type="transmembrane region" description="Helical" evidence="1">
    <location>
        <begin position="175"/>
        <end position="194"/>
    </location>
</feature>
<dbReference type="GO" id="GO:0043565">
    <property type="term" value="F:sequence-specific DNA binding"/>
    <property type="evidence" value="ECO:0007669"/>
    <property type="project" value="InterPro"/>
</dbReference>
<dbReference type="AlphaFoldDB" id="A0A378RHK6"/>
<evidence type="ECO:0000256" key="1">
    <source>
        <dbReference type="SAM" id="Phobius"/>
    </source>
</evidence>
<feature type="transmembrane region" description="Helical" evidence="1">
    <location>
        <begin position="38"/>
        <end position="55"/>
    </location>
</feature>
<evidence type="ECO:0000313" key="3">
    <source>
        <dbReference type="EMBL" id="STZ26526.1"/>
    </source>
</evidence>